<dbReference type="Gene3D" id="2.40.50.90">
    <property type="match status" value="1"/>
</dbReference>
<evidence type="ECO:0000256" key="2">
    <source>
        <dbReference type="ARBA" id="ARBA00022759"/>
    </source>
</evidence>
<protein>
    <submittedName>
        <fullName evidence="5">Thermonuclease family protein</fullName>
    </submittedName>
</protein>
<keyword evidence="1" id="KW-0540">Nuclease</keyword>
<dbReference type="InterPro" id="IPR035437">
    <property type="entry name" value="SNase_OB-fold_sf"/>
</dbReference>
<keyword evidence="2" id="KW-0255">Endonuclease</keyword>
<sequence length="189" mass="21262">MTRFTRFALALTAALSIILSWLFTPSDLPKGSSAGSLSSPSPSSSPWRAHLVRAADGDSFTARRADTGQTVELRLYGVDAPENGQPYGQASRRSLLAMTEGKILTVSPVENDRYGRVVAVVFAAGDETSVNERQLEQGMAWYYGRFCRAPFCKDWKTKEQRARAEHAGLWRDKRPEAPYEWRREHRLPR</sequence>
<dbReference type="PROSITE" id="PS01284">
    <property type="entry name" value="TNASE_2"/>
    <property type="match status" value="1"/>
</dbReference>
<dbReference type="InterPro" id="IPR016071">
    <property type="entry name" value="Staphylococal_nuclease_OB-fold"/>
</dbReference>
<dbReference type="SMART" id="SM00318">
    <property type="entry name" value="SNc"/>
    <property type="match status" value="1"/>
</dbReference>
<dbReference type="GO" id="GO:0004519">
    <property type="term" value="F:endonuclease activity"/>
    <property type="evidence" value="ECO:0007669"/>
    <property type="project" value="UniProtKB-KW"/>
</dbReference>
<reference evidence="5" key="1">
    <citation type="journal article" date="2021" name="PeerJ">
        <title>Extensive microbial diversity within the chicken gut microbiome revealed by metagenomics and culture.</title>
        <authorList>
            <person name="Gilroy R."/>
            <person name="Ravi A."/>
            <person name="Getino M."/>
            <person name="Pursley I."/>
            <person name="Horton D.L."/>
            <person name="Alikhan N.F."/>
            <person name="Baker D."/>
            <person name="Gharbi K."/>
            <person name="Hall N."/>
            <person name="Watson M."/>
            <person name="Adriaenssens E.M."/>
            <person name="Foster-Nyarko E."/>
            <person name="Jarju S."/>
            <person name="Secka A."/>
            <person name="Antonio M."/>
            <person name="Oren A."/>
            <person name="Chaudhuri R.R."/>
            <person name="La Ragione R."/>
            <person name="Hildebrand F."/>
            <person name="Pallen M.J."/>
        </authorList>
    </citation>
    <scope>NUCLEOTIDE SEQUENCE</scope>
    <source>
        <strain evidence="5">CHK186-16707</strain>
    </source>
</reference>
<name>A0A9D2KK69_9BACT</name>
<organism evidence="5 6">
    <name type="scientific">Candidatus Mailhella merdigallinarum</name>
    <dbReference type="NCBI Taxonomy" id="2838658"/>
    <lineage>
        <taxon>Bacteria</taxon>
        <taxon>Pseudomonadati</taxon>
        <taxon>Thermodesulfobacteriota</taxon>
        <taxon>Desulfovibrionia</taxon>
        <taxon>Desulfovibrionales</taxon>
        <taxon>Desulfovibrionaceae</taxon>
        <taxon>Mailhella</taxon>
    </lineage>
</organism>
<dbReference type="Pfam" id="PF00565">
    <property type="entry name" value="SNase"/>
    <property type="match status" value="1"/>
</dbReference>
<dbReference type="SUPFAM" id="SSF50199">
    <property type="entry name" value="Staphylococcal nuclease"/>
    <property type="match status" value="1"/>
</dbReference>
<evidence type="ECO:0000313" key="5">
    <source>
        <dbReference type="EMBL" id="HJA07830.1"/>
    </source>
</evidence>
<reference evidence="5" key="2">
    <citation type="submission" date="2021-04" db="EMBL/GenBank/DDBJ databases">
        <authorList>
            <person name="Gilroy R."/>
        </authorList>
    </citation>
    <scope>NUCLEOTIDE SEQUENCE</scope>
    <source>
        <strain evidence="5">CHK186-16707</strain>
    </source>
</reference>
<dbReference type="PANTHER" id="PTHR12302:SF3">
    <property type="entry name" value="SERINE_THREONINE-PROTEIN KINASE 31"/>
    <property type="match status" value="1"/>
</dbReference>
<evidence type="ECO:0000256" key="1">
    <source>
        <dbReference type="ARBA" id="ARBA00022722"/>
    </source>
</evidence>
<gene>
    <name evidence="5" type="ORF">H9962_01365</name>
</gene>
<evidence type="ECO:0000259" key="4">
    <source>
        <dbReference type="PROSITE" id="PS50830"/>
    </source>
</evidence>
<dbReference type="GO" id="GO:0016787">
    <property type="term" value="F:hydrolase activity"/>
    <property type="evidence" value="ECO:0007669"/>
    <property type="project" value="UniProtKB-KW"/>
</dbReference>
<comment type="caution">
    <text evidence="5">The sequence shown here is derived from an EMBL/GenBank/DDBJ whole genome shotgun (WGS) entry which is preliminary data.</text>
</comment>
<dbReference type="PROSITE" id="PS50830">
    <property type="entry name" value="TNASE_3"/>
    <property type="match status" value="1"/>
</dbReference>
<accession>A0A9D2KK69</accession>
<feature type="domain" description="TNase-like" evidence="4">
    <location>
        <begin position="45"/>
        <end position="172"/>
    </location>
</feature>
<dbReference type="InterPro" id="IPR002071">
    <property type="entry name" value="Thermonucl_AS"/>
</dbReference>
<dbReference type="Proteomes" id="UP000824225">
    <property type="component" value="Unassembled WGS sequence"/>
</dbReference>
<evidence type="ECO:0000256" key="3">
    <source>
        <dbReference type="ARBA" id="ARBA00022801"/>
    </source>
</evidence>
<keyword evidence="3" id="KW-0378">Hydrolase</keyword>
<dbReference type="PANTHER" id="PTHR12302">
    <property type="entry name" value="EBNA2 BINDING PROTEIN P100"/>
    <property type="match status" value="1"/>
</dbReference>
<evidence type="ECO:0000313" key="6">
    <source>
        <dbReference type="Proteomes" id="UP000824225"/>
    </source>
</evidence>
<proteinExistence type="predicted"/>
<dbReference type="GO" id="GO:0003676">
    <property type="term" value="F:nucleic acid binding"/>
    <property type="evidence" value="ECO:0007669"/>
    <property type="project" value="InterPro"/>
</dbReference>
<dbReference type="AlphaFoldDB" id="A0A9D2KK69"/>
<dbReference type="EMBL" id="DXAN01000003">
    <property type="protein sequence ID" value="HJA07830.1"/>
    <property type="molecule type" value="Genomic_DNA"/>
</dbReference>